<gene>
    <name evidence="4" type="ORF">PEDI_14100</name>
</gene>
<evidence type="ECO:0000313" key="5">
    <source>
        <dbReference type="Proteomes" id="UP001310022"/>
    </source>
</evidence>
<name>A0AAN4VXP4_9BACT</name>
<organism evidence="4 5">
    <name type="scientific">Persicobacter diffluens</name>
    <dbReference type="NCBI Taxonomy" id="981"/>
    <lineage>
        <taxon>Bacteria</taxon>
        <taxon>Pseudomonadati</taxon>
        <taxon>Bacteroidota</taxon>
        <taxon>Cytophagia</taxon>
        <taxon>Cytophagales</taxon>
        <taxon>Persicobacteraceae</taxon>
        <taxon>Persicobacter</taxon>
    </lineage>
</organism>
<dbReference type="Gene3D" id="3.40.50.300">
    <property type="entry name" value="P-loop containing nucleotide triphosphate hydrolases"/>
    <property type="match status" value="1"/>
</dbReference>
<accession>A0AAN4VXP4</accession>
<reference evidence="4 5" key="1">
    <citation type="submission" date="2021-12" db="EMBL/GenBank/DDBJ databases">
        <title>Genome sequencing of bacteria with rrn-lacking chromosome and rrn-plasmid.</title>
        <authorList>
            <person name="Anda M."/>
            <person name="Iwasaki W."/>
        </authorList>
    </citation>
    <scope>NUCLEOTIDE SEQUENCE [LARGE SCALE GENOMIC DNA]</scope>
    <source>
        <strain evidence="4 5">NBRC 15940</strain>
    </source>
</reference>
<sequence length="312" mass="36443">MKDIANITLPDFLIIGAGKSGTTSLYHYLDQHPDIFFSEVKEPNFFALEGIDPVSEKDDPEQMFHYPWAVTEFQEYLDLFASAEPHQLKAEASTMYLYSKKAAEGIKQRIPEAKLIAVLRQPAERLWSRYLHLARENRTPEVSFNDVIKKGNIYWKRPDLIPSGFYADHLKSYFDLFPEHQIKILFHEDLLKRPSEVLNQLIEFLDLAPFEFETNQQFNKSGYIKNKKLDAIIGQNSVVKKSVEKLTPGLLNMIKGQPHLKKWLNNARNANLEKPSFPKELKNKITQEIYLEDIEKLEDLLRVNLDHWKHFN</sequence>
<dbReference type="PANTHER" id="PTHR10605:SF56">
    <property type="entry name" value="BIFUNCTIONAL HEPARAN SULFATE N-DEACETYLASE_N-SULFOTRANSFERASE"/>
    <property type="match status" value="1"/>
</dbReference>
<feature type="domain" description="Sulfotransferase" evidence="3">
    <location>
        <begin position="10"/>
        <end position="211"/>
    </location>
</feature>
<dbReference type="RefSeq" id="WP_338236520.1">
    <property type="nucleotide sequence ID" value="NZ_BQKE01000001.1"/>
</dbReference>
<dbReference type="SUPFAM" id="SSF52540">
    <property type="entry name" value="P-loop containing nucleoside triphosphate hydrolases"/>
    <property type="match status" value="1"/>
</dbReference>
<dbReference type="GO" id="GO:0008146">
    <property type="term" value="F:sulfotransferase activity"/>
    <property type="evidence" value="ECO:0007669"/>
    <property type="project" value="InterPro"/>
</dbReference>
<dbReference type="InterPro" id="IPR000863">
    <property type="entry name" value="Sulfotransferase_dom"/>
</dbReference>
<dbReference type="InterPro" id="IPR037359">
    <property type="entry name" value="NST/OST"/>
</dbReference>
<dbReference type="Proteomes" id="UP001310022">
    <property type="component" value="Unassembled WGS sequence"/>
</dbReference>
<dbReference type="PANTHER" id="PTHR10605">
    <property type="entry name" value="HEPARAN SULFATE SULFOTRANSFERASE"/>
    <property type="match status" value="1"/>
</dbReference>
<keyword evidence="1" id="KW-0808">Transferase</keyword>
<proteinExistence type="predicted"/>
<protein>
    <recommendedName>
        <fullName evidence="3">Sulfotransferase domain-containing protein</fullName>
    </recommendedName>
</protein>
<comment type="caution">
    <text evidence="4">The sequence shown here is derived from an EMBL/GenBank/DDBJ whole genome shotgun (WGS) entry which is preliminary data.</text>
</comment>
<dbReference type="Pfam" id="PF00685">
    <property type="entry name" value="Sulfotransfer_1"/>
    <property type="match status" value="1"/>
</dbReference>
<keyword evidence="5" id="KW-1185">Reference proteome</keyword>
<evidence type="ECO:0000259" key="3">
    <source>
        <dbReference type="Pfam" id="PF00685"/>
    </source>
</evidence>
<evidence type="ECO:0000256" key="2">
    <source>
        <dbReference type="ARBA" id="ARBA00023180"/>
    </source>
</evidence>
<keyword evidence="2" id="KW-0325">Glycoprotein</keyword>
<dbReference type="AlphaFoldDB" id="A0AAN4VXP4"/>
<evidence type="ECO:0000313" key="4">
    <source>
        <dbReference type="EMBL" id="GJM60858.1"/>
    </source>
</evidence>
<dbReference type="EMBL" id="BQKE01000001">
    <property type="protein sequence ID" value="GJM60858.1"/>
    <property type="molecule type" value="Genomic_DNA"/>
</dbReference>
<dbReference type="InterPro" id="IPR027417">
    <property type="entry name" value="P-loop_NTPase"/>
</dbReference>
<evidence type="ECO:0000256" key="1">
    <source>
        <dbReference type="ARBA" id="ARBA00022679"/>
    </source>
</evidence>